<dbReference type="GeneID" id="39989438"/>
<dbReference type="PANTHER" id="PTHR39665">
    <property type="entry name" value="PARAFLAGELLAR ROD COMPONENT-RELATED"/>
    <property type="match status" value="1"/>
</dbReference>
<dbReference type="RefSeq" id="XP_028879034.1">
    <property type="nucleotide sequence ID" value="XM_029029658.1"/>
</dbReference>
<evidence type="ECO:0000313" key="1">
    <source>
        <dbReference type="EMBL" id="ORC84968.1"/>
    </source>
</evidence>
<dbReference type="VEuPathDB" id="TriTrypDB:TM35_000391420"/>
<sequence length="119" mass="13343">MPYVIVNCTFNPPTLSITGAQLRQETIDSLEKSIPQCTTTSSSSNSMNGTTAKFTLSESQPQTWHMSIGQQYCDQRGRCVVFAAVAQALQLEGWALRTTDAVSWENEKDVTRLFFWRSN</sequence>
<proteinExistence type="predicted"/>
<reference evidence="1 2" key="1">
    <citation type="submission" date="2017-03" db="EMBL/GenBank/DDBJ databases">
        <title>An alternative strategy for trypanosome survival in the mammalian bloodstream revealed through genome and transcriptome analysis of the ubiquitous bovine parasite Trypanosoma (Megatrypanum) theileri.</title>
        <authorList>
            <person name="Kelly S."/>
            <person name="Ivens A."/>
            <person name="Mott A."/>
            <person name="O'Neill E."/>
            <person name="Emms D."/>
            <person name="Macleod O."/>
            <person name="Voorheis P."/>
            <person name="Matthews J."/>
            <person name="Matthews K."/>
            <person name="Carrington M."/>
        </authorList>
    </citation>
    <scope>NUCLEOTIDE SEQUENCE [LARGE SCALE GENOMIC DNA]</scope>
    <source>
        <strain evidence="1">Edinburgh</strain>
    </source>
</reference>
<keyword evidence="2" id="KW-1185">Reference proteome</keyword>
<organism evidence="1 2">
    <name type="scientific">Trypanosoma theileri</name>
    <dbReference type="NCBI Taxonomy" id="67003"/>
    <lineage>
        <taxon>Eukaryota</taxon>
        <taxon>Discoba</taxon>
        <taxon>Euglenozoa</taxon>
        <taxon>Kinetoplastea</taxon>
        <taxon>Metakinetoplastina</taxon>
        <taxon>Trypanosomatida</taxon>
        <taxon>Trypanosomatidae</taxon>
        <taxon>Trypanosoma</taxon>
    </lineage>
</organism>
<dbReference type="AlphaFoldDB" id="A0A1X0NKC2"/>
<dbReference type="EMBL" id="NBCO01000039">
    <property type="protein sequence ID" value="ORC84968.1"/>
    <property type="molecule type" value="Genomic_DNA"/>
</dbReference>
<accession>A0A1X0NKC2</accession>
<evidence type="ECO:0000313" key="2">
    <source>
        <dbReference type="Proteomes" id="UP000192257"/>
    </source>
</evidence>
<gene>
    <name evidence="1" type="ORF">TM35_000391420</name>
</gene>
<dbReference type="PANTHER" id="PTHR39665:SF1">
    <property type="entry name" value="PARAFLAGELLAR ROD COMPONENT"/>
    <property type="match status" value="1"/>
</dbReference>
<protein>
    <submittedName>
        <fullName evidence="1">Uncharacterized protein</fullName>
    </submittedName>
</protein>
<comment type="caution">
    <text evidence="1">The sequence shown here is derived from an EMBL/GenBank/DDBJ whole genome shotgun (WGS) entry which is preliminary data.</text>
</comment>
<dbReference type="CDD" id="cd22648">
    <property type="entry name" value="Q4D6Q6-like"/>
    <property type="match status" value="1"/>
</dbReference>
<dbReference type="Proteomes" id="UP000192257">
    <property type="component" value="Unassembled WGS sequence"/>
</dbReference>
<dbReference type="OrthoDB" id="275184at2759"/>
<name>A0A1X0NKC2_9TRYP</name>